<comment type="caution">
    <text evidence="9">The sequence shown here is derived from an EMBL/GenBank/DDBJ whole genome shotgun (WGS) entry which is preliminary data.</text>
</comment>
<keyword evidence="6" id="KW-0812">Transmembrane</keyword>
<keyword evidence="6" id="KW-1133">Transmembrane helix</keyword>
<feature type="compositionally biased region" description="Basic and acidic residues" evidence="5">
    <location>
        <begin position="479"/>
        <end position="498"/>
    </location>
</feature>
<dbReference type="PANTHER" id="PTHR24373:SF307">
    <property type="entry name" value="TLR4 INTERACTOR WITH LEUCINE RICH REPEATS"/>
    <property type="match status" value="1"/>
</dbReference>
<evidence type="ECO:0000256" key="3">
    <source>
        <dbReference type="ARBA" id="ARBA00022737"/>
    </source>
</evidence>
<dbReference type="FunFam" id="3.80.10.10:FF:001360">
    <property type="entry name" value="Uncharacterized protein"/>
    <property type="match status" value="1"/>
</dbReference>
<dbReference type="SUPFAM" id="SSF49265">
    <property type="entry name" value="Fibronectin type III"/>
    <property type="match status" value="1"/>
</dbReference>
<feature type="compositionally biased region" description="Basic residues" evidence="5">
    <location>
        <begin position="935"/>
        <end position="944"/>
    </location>
</feature>
<evidence type="ECO:0000256" key="4">
    <source>
        <dbReference type="ARBA" id="ARBA00023157"/>
    </source>
</evidence>
<dbReference type="CDD" id="cd00063">
    <property type="entry name" value="FN3"/>
    <property type="match status" value="1"/>
</dbReference>
<dbReference type="PROSITE" id="PS51450">
    <property type="entry name" value="LRR"/>
    <property type="match status" value="1"/>
</dbReference>
<dbReference type="InterPro" id="IPR003961">
    <property type="entry name" value="FN3_dom"/>
</dbReference>
<keyword evidence="4" id="KW-1015">Disulfide bond</keyword>
<reference evidence="9" key="1">
    <citation type="submission" date="2021-05" db="EMBL/GenBank/DDBJ databases">
        <authorList>
            <person name="Tigano A."/>
        </authorList>
    </citation>
    <scope>NUCLEOTIDE SEQUENCE</scope>
</reference>
<dbReference type="SMART" id="SM00082">
    <property type="entry name" value="LRRCT"/>
    <property type="match status" value="1"/>
</dbReference>
<protein>
    <submittedName>
        <fullName evidence="9">(Atlantic silverside) hypothetical protein</fullName>
    </submittedName>
</protein>
<dbReference type="InterPro" id="IPR003591">
    <property type="entry name" value="Leu-rich_rpt_typical-subtyp"/>
</dbReference>
<evidence type="ECO:0000256" key="6">
    <source>
        <dbReference type="SAM" id="Phobius"/>
    </source>
</evidence>
<feature type="compositionally biased region" description="Basic and acidic residues" evidence="5">
    <location>
        <begin position="958"/>
        <end position="977"/>
    </location>
</feature>
<name>A0A8S4AQZ5_9TELE</name>
<dbReference type="PROSITE" id="PS50853">
    <property type="entry name" value="FN3"/>
    <property type="match status" value="1"/>
</dbReference>
<dbReference type="Proteomes" id="UP000677803">
    <property type="component" value="Unassembled WGS sequence"/>
</dbReference>
<dbReference type="GO" id="GO:0005615">
    <property type="term" value="C:extracellular space"/>
    <property type="evidence" value="ECO:0007669"/>
    <property type="project" value="TreeGrafter"/>
</dbReference>
<gene>
    <name evidence="9" type="ORF">MMEN_LOCUS6262</name>
</gene>
<dbReference type="InterPro" id="IPR001611">
    <property type="entry name" value="Leu-rich_rpt"/>
</dbReference>
<dbReference type="Gene3D" id="3.80.10.10">
    <property type="entry name" value="Ribonuclease Inhibitor"/>
    <property type="match status" value="2"/>
</dbReference>
<dbReference type="PANTHER" id="PTHR24373">
    <property type="entry name" value="SLIT RELATED LEUCINE-RICH REPEAT NEURONAL PROTEIN"/>
    <property type="match status" value="1"/>
</dbReference>
<feature type="chain" id="PRO_5035776676" evidence="7">
    <location>
        <begin position="23"/>
        <end position="1093"/>
    </location>
</feature>
<dbReference type="SMART" id="SM00365">
    <property type="entry name" value="LRR_SD22"/>
    <property type="match status" value="3"/>
</dbReference>
<keyword evidence="1" id="KW-0433">Leucine-rich repeat</keyword>
<evidence type="ECO:0000259" key="8">
    <source>
        <dbReference type="PROSITE" id="PS50853"/>
    </source>
</evidence>
<evidence type="ECO:0000313" key="9">
    <source>
        <dbReference type="EMBL" id="CAG5890448.1"/>
    </source>
</evidence>
<dbReference type="InterPro" id="IPR036116">
    <property type="entry name" value="FN3_sf"/>
</dbReference>
<evidence type="ECO:0000256" key="2">
    <source>
        <dbReference type="ARBA" id="ARBA00022729"/>
    </source>
</evidence>
<feature type="compositionally biased region" description="Basic residues" evidence="5">
    <location>
        <begin position="528"/>
        <end position="538"/>
    </location>
</feature>
<dbReference type="GO" id="GO:0031012">
    <property type="term" value="C:extracellular matrix"/>
    <property type="evidence" value="ECO:0007669"/>
    <property type="project" value="TreeGrafter"/>
</dbReference>
<evidence type="ECO:0000256" key="5">
    <source>
        <dbReference type="SAM" id="MobiDB-lite"/>
    </source>
</evidence>
<keyword evidence="6" id="KW-0472">Membrane</keyword>
<organism evidence="9 10">
    <name type="scientific">Menidia menidia</name>
    <name type="common">Atlantic silverside</name>
    <dbReference type="NCBI Taxonomy" id="238744"/>
    <lineage>
        <taxon>Eukaryota</taxon>
        <taxon>Metazoa</taxon>
        <taxon>Chordata</taxon>
        <taxon>Craniata</taxon>
        <taxon>Vertebrata</taxon>
        <taxon>Euteleostomi</taxon>
        <taxon>Actinopterygii</taxon>
        <taxon>Neopterygii</taxon>
        <taxon>Teleostei</taxon>
        <taxon>Neoteleostei</taxon>
        <taxon>Acanthomorphata</taxon>
        <taxon>Ovalentaria</taxon>
        <taxon>Atherinomorphae</taxon>
        <taxon>Atheriniformes</taxon>
        <taxon>Atherinopsidae</taxon>
        <taxon>Menidiinae</taxon>
        <taxon>Menidia</taxon>
    </lineage>
</organism>
<dbReference type="SMART" id="SM00369">
    <property type="entry name" value="LRR_TYP"/>
    <property type="match status" value="11"/>
</dbReference>
<dbReference type="AlphaFoldDB" id="A0A8S4AQZ5"/>
<dbReference type="Pfam" id="PF13855">
    <property type="entry name" value="LRR_8"/>
    <property type="match status" value="4"/>
</dbReference>
<feature type="region of interest" description="Disordered" evidence="5">
    <location>
        <begin position="934"/>
        <end position="977"/>
    </location>
</feature>
<dbReference type="InterPro" id="IPR050328">
    <property type="entry name" value="Dev_Immune_Receptor"/>
</dbReference>
<feature type="domain" description="Fibronectin type-III" evidence="8">
    <location>
        <begin position="594"/>
        <end position="692"/>
    </location>
</feature>
<dbReference type="OrthoDB" id="2013775at2759"/>
<dbReference type="InterPro" id="IPR032675">
    <property type="entry name" value="LRR_dom_sf"/>
</dbReference>
<keyword evidence="3" id="KW-0677">Repeat</keyword>
<keyword evidence="2 7" id="KW-0732">Signal</keyword>
<feature type="transmembrane region" description="Helical" evidence="6">
    <location>
        <begin position="704"/>
        <end position="726"/>
    </location>
</feature>
<sequence>MEASRFLAGMCLLLWLRSGSFSSLPAEVDVCPERCDCQHARHLMCANRGLRAVPGASARVSDHALIFSLGGNFIGNISGPDFSGYGNLVRLNLQYNQIAFVHPESFGKLSKLEELYLGHNLLTALPAGALQPLKKLTIFYGNNNAIKTIGPELFSNSGKLVKLRLDGNAIEAVQDSVFENLTSLHYLHLEHNQVLHVHRNAFRRLGNLRFLNLAHNKQSAVGNVLTFSHLGALTTLLLSDNEIQYVGGRVFRHLGKLRKLSLSNNRISRLDGEALSGLSSLGELLADGNRLTEIPAGLLDPLERVEELDFSRNRISRVDPAAFSGLGRLRVLRLKDNLLSSLSGDIFARNGALHDLDLRGNNWTCDCRLEELRRWMTAARSRGGLRSVSAQCRHPATLRGRNLDHVNGSQLRAPGDRSRPCETGAGPAESRGGGVLVRAEKGRGETDLGNERGKAEEGPEETGNRNRTEGGRGDGPGHGGRDGATERREGEKRRREGPGEVGGGSEVEEHLSILKGKRPKGESGAAGRRGKGRRRSKVLSKSSPSATPTPTVGVRTSSPAHPGGTFDLLRAEEEEDEEYSLPVITDPCVFNRHFIANVSVGQVTSSTVTVHWSVRGHRPRPPVHYRVLFDRFGTPERFPLYVYTAAAARAVTLRELRPAATYVVCVEGAVGGAVCPVAPRDHCAGLVTLPAAPGAGVTASGLQLATVATLAGNAALLLAVGGAWLGRSLRRRLQRRTSAVHVRHMYSTRRPFRSPAAAVAAATASVSADFASYQSGRSARLPPLEEGDLIQFPCDRFLESAARRDADMQSGVAWWWGGALLTGVPLRLPLPSGDRAVLVGEQNLLQLTHLRPQRRHLGGPNPTCSCRFVCVSSSAFFSSDDTHSFLFCRQRVAAARLRSRNFCRRSSGSCSAVLLRRCLHCVLGVGRLHLLPNRRQLKGQKKKGNQVSSPGLKPQGLGEKRPASHLRRDGEGRGGRRALVEVRRRRRAVGLSVLCKRGVAPLVVGHGRGRKLGLMRVVGVVVLLLGVVLRQRRCLVALGHHLHQMTHGCPGAVEGDHSRVLLLVMVAHRLFGSLKQRGITREKRKESFHIKPY</sequence>
<dbReference type="InterPro" id="IPR013783">
    <property type="entry name" value="Ig-like_fold"/>
</dbReference>
<dbReference type="SUPFAM" id="SSF52058">
    <property type="entry name" value="L domain-like"/>
    <property type="match status" value="1"/>
</dbReference>
<dbReference type="EMBL" id="CAJRST010005557">
    <property type="protein sequence ID" value="CAG5890448.1"/>
    <property type="molecule type" value="Genomic_DNA"/>
</dbReference>
<evidence type="ECO:0000256" key="7">
    <source>
        <dbReference type="SAM" id="SignalP"/>
    </source>
</evidence>
<dbReference type="InterPro" id="IPR000483">
    <property type="entry name" value="Cys-rich_flank_reg_C"/>
</dbReference>
<accession>A0A8S4AQZ5</accession>
<keyword evidence="10" id="KW-1185">Reference proteome</keyword>
<feature type="transmembrane region" description="Helical" evidence="6">
    <location>
        <begin position="1012"/>
        <end position="1029"/>
    </location>
</feature>
<feature type="signal peptide" evidence="7">
    <location>
        <begin position="1"/>
        <end position="22"/>
    </location>
</feature>
<feature type="compositionally biased region" description="Basic and acidic residues" evidence="5">
    <location>
        <begin position="438"/>
        <end position="472"/>
    </location>
</feature>
<feature type="compositionally biased region" description="Low complexity" evidence="5">
    <location>
        <begin position="539"/>
        <end position="551"/>
    </location>
</feature>
<dbReference type="Gene3D" id="2.60.40.10">
    <property type="entry name" value="Immunoglobulins"/>
    <property type="match status" value="1"/>
</dbReference>
<proteinExistence type="predicted"/>
<evidence type="ECO:0000256" key="1">
    <source>
        <dbReference type="ARBA" id="ARBA00022614"/>
    </source>
</evidence>
<feature type="region of interest" description="Disordered" evidence="5">
    <location>
        <begin position="396"/>
        <end position="566"/>
    </location>
</feature>
<dbReference type="FunFam" id="3.80.10.10:FF:000169">
    <property type="entry name" value="TLR4 interactor with leucine rich repeats"/>
    <property type="match status" value="1"/>
</dbReference>
<evidence type="ECO:0000313" key="10">
    <source>
        <dbReference type="Proteomes" id="UP000677803"/>
    </source>
</evidence>